<dbReference type="AlphaFoldDB" id="A0A4C1WH73"/>
<sequence length="177" mass="20130">MYDQEVYGGNTQNMHNFEGPTYTEELVRASLGFELVLAMKHHTRRLFITGLQNSNVVMSLSLSDEFRDGYPSTTVNNIDAVYRMIETDTYVTYHEIRVSLIICMSQIQSIPQKYLGMKKLYSGWIPHNLAEAQKTDRVTCCNDTLTKFKEEASNLVWDITTGKDVPKSNSGGRAKCL</sequence>
<proteinExistence type="predicted"/>
<gene>
    <name evidence="1" type="ORF">EVAR_30131_1</name>
</gene>
<comment type="caution">
    <text evidence="1">The sequence shown here is derived from an EMBL/GenBank/DDBJ whole genome shotgun (WGS) entry which is preliminary data.</text>
</comment>
<accession>A0A4C1WH73</accession>
<reference evidence="1 2" key="1">
    <citation type="journal article" date="2019" name="Commun. Biol.">
        <title>The bagworm genome reveals a unique fibroin gene that provides high tensile strength.</title>
        <authorList>
            <person name="Kono N."/>
            <person name="Nakamura H."/>
            <person name="Ohtoshi R."/>
            <person name="Tomita M."/>
            <person name="Numata K."/>
            <person name="Arakawa K."/>
        </authorList>
    </citation>
    <scope>NUCLEOTIDE SEQUENCE [LARGE SCALE GENOMIC DNA]</scope>
</reference>
<protein>
    <submittedName>
        <fullName evidence="1">Uncharacterized protein</fullName>
    </submittedName>
</protein>
<dbReference type="Proteomes" id="UP000299102">
    <property type="component" value="Unassembled WGS sequence"/>
</dbReference>
<evidence type="ECO:0000313" key="2">
    <source>
        <dbReference type="Proteomes" id="UP000299102"/>
    </source>
</evidence>
<dbReference type="EMBL" id="BGZK01000565">
    <property type="protein sequence ID" value="GBP50423.1"/>
    <property type="molecule type" value="Genomic_DNA"/>
</dbReference>
<dbReference type="OrthoDB" id="10017160at2759"/>
<organism evidence="1 2">
    <name type="scientific">Eumeta variegata</name>
    <name type="common">Bagworm moth</name>
    <name type="synonym">Eumeta japonica</name>
    <dbReference type="NCBI Taxonomy" id="151549"/>
    <lineage>
        <taxon>Eukaryota</taxon>
        <taxon>Metazoa</taxon>
        <taxon>Ecdysozoa</taxon>
        <taxon>Arthropoda</taxon>
        <taxon>Hexapoda</taxon>
        <taxon>Insecta</taxon>
        <taxon>Pterygota</taxon>
        <taxon>Neoptera</taxon>
        <taxon>Endopterygota</taxon>
        <taxon>Lepidoptera</taxon>
        <taxon>Glossata</taxon>
        <taxon>Ditrysia</taxon>
        <taxon>Tineoidea</taxon>
        <taxon>Psychidae</taxon>
        <taxon>Oiketicinae</taxon>
        <taxon>Eumeta</taxon>
    </lineage>
</organism>
<name>A0A4C1WH73_EUMVA</name>
<keyword evidence="2" id="KW-1185">Reference proteome</keyword>
<evidence type="ECO:0000313" key="1">
    <source>
        <dbReference type="EMBL" id="GBP50423.1"/>
    </source>
</evidence>